<dbReference type="InterPro" id="IPR008979">
    <property type="entry name" value="Galactose-bd-like_sf"/>
</dbReference>
<reference evidence="5" key="1">
    <citation type="journal article" date="2019" name="Int. J. Syst. Evol. Microbiol.">
        <title>The Global Catalogue of Microorganisms (GCM) 10K type strain sequencing project: providing services to taxonomists for standard genome sequencing and annotation.</title>
        <authorList>
            <consortium name="The Broad Institute Genomics Platform"/>
            <consortium name="The Broad Institute Genome Sequencing Center for Infectious Disease"/>
            <person name="Wu L."/>
            <person name="Ma J."/>
        </authorList>
    </citation>
    <scope>NUCLEOTIDE SEQUENCE [LARGE SCALE GENOMIC DNA]</scope>
    <source>
        <strain evidence="5">JCM 18127</strain>
    </source>
</reference>
<gene>
    <name evidence="4" type="ORF">GCM10023226_40180</name>
</gene>
<feature type="transmembrane region" description="Helical" evidence="2">
    <location>
        <begin position="1365"/>
        <end position="1390"/>
    </location>
</feature>
<dbReference type="SUPFAM" id="SSF49785">
    <property type="entry name" value="Galactose-binding domain-like"/>
    <property type="match status" value="1"/>
</dbReference>
<name>A0ABP8X0A3_9ACTN</name>
<feature type="transmembrane region" description="Helical" evidence="2">
    <location>
        <begin position="1700"/>
        <end position="1719"/>
    </location>
</feature>
<feature type="region of interest" description="Disordered" evidence="1">
    <location>
        <begin position="1722"/>
        <end position="1744"/>
    </location>
</feature>
<feature type="domain" description="Alpha-(1-&gt;3)-arabinofuranosyltransferase N-terminal GT-C" evidence="3">
    <location>
        <begin position="3"/>
        <end position="658"/>
    </location>
</feature>
<feature type="transmembrane region" description="Helical" evidence="2">
    <location>
        <begin position="275"/>
        <end position="293"/>
    </location>
</feature>
<evidence type="ECO:0000259" key="3">
    <source>
        <dbReference type="Pfam" id="PF11847"/>
    </source>
</evidence>
<feature type="transmembrane region" description="Helical" evidence="2">
    <location>
        <begin position="381"/>
        <end position="398"/>
    </location>
</feature>
<protein>
    <recommendedName>
        <fullName evidence="3">Alpha-(1-&gt;3)-arabinofuranosyltransferase N-terminal GT-C domain-containing protein</fullName>
    </recommendedName>
</protein>
<evidence type="ECO:0000313" key="4">
    <source>
        <dbReference type="EMBL" id="GAA4697668.1"/>
    </source>
</evidence>
<dbReference type="Pfam" id="PF11847">
    <property type="entry name" value="GT-C_AftD"/>
    <property type="match status" value="1"/>
</dbReference>
<accession>A0ABP8X0A3</accession>
<feature type="transmembrane region" description="Helical" evidence="2">
    <location>
        <begin position="1437"/>
        <end position="1459"/>
    </location>
</feature>
<feature type="transmembrane region" description="Helical" evidence="2">
    <location>
        <begin position="1751"/>
        <end position="1772"/>
    </location>
</feature>
<feature type="transmembrane region" description="Helical" evidence="2">
    <location>
        <begin position="350"/>
        <end position="369"/>
    </location>
</feature>
<feature type="transmembrane region" description="Helical" evidence="2">
    <location>
        <begin position="1207"/>
        <end position="1229"/>
    </location>
</feature>
<keyword evidence="5" id="KW-1185">Reference proteome</keyword>
<keyword evidence="2" id="KW-1133">Transmembrane helix</keyword>
<feature type="transmembrane region" description="Helical" evidence="2">
    <location>
        <begin position="1496"/>
        <end position="1513"/>
    </location>
</feature>
<feature type="transmembrane region" description="Helical" evidence="2">
    <location>
        <begin position="198"/>
        <end position="220"/>
    </location>
</feature>
<dbReference type="EMBL" id="BAABIM010000005">
    <property type="protein sequence ID" value="GAA4697668.1"/>
    <property type="molecule type" value="Genomic_DNA"/>
</dbReference>
<feature type="transmembrane region" description="Helical" evidence="2">
    <location>
        <begin position="1468"/>
        <end position="1490"/>
    </location>
</feature>
<comment type="caution">
    <text evidence="4">The sequence shown here is derived from an EMBL/GenBank/DDBJ whole genome shotgun (WGS) entry which is preliminary data.</text>
</comment>
<dbReference type="Gene3D" id="2.60.120.260">
    <property type="entry name" value="Galactose-binding domain-like"/>
    <property type="match status" value="1"/>
</dbReference>
<feature type="transmembrane region" description="Helical" evidence="2">
    <location>
        <begin position="1666"/>
        <end position="1688"/>
    </location>
</feature>
<evidence type="ECO:0000256" key="1">
    <source>
        <dbReference type="SAM" id="MobiDB-lite"/>
    </source>
</evidence>
<feature type="transmembrane region" description="Helical" evidence="2">
    <location>
        <begin position="1571"/>
        <end position="1590"/>
    </location>
</feature>
<sequence>MVLLVGSFLQQPGATTWDTKLDLTADPGGFLARALHLWNPEASFGELQNQAYGYFFPHGPFFWLGDALGAPDWVVQRLWSGLLLVVAYEGTRLVARHLGLGPVAGVLAGLVYALSPRMLGSSGVLTGEVLPGALLPWAAVPVLAFAAGRLSARQAGLWSGVAVLCMGGVNGAGTLAVLPLPALLVLAQWRRRPGGRALAGWWAAGVAAACAWWVVPLVVLGRYSPPFLDFIETAAATTSPTGWANDVRGADHWLAYYAIGDQAWWPGARMMVTEPWLVVAGGLVAALGLAGLAHREMPWRRVLLGVAVLGLLCLTAGNPGLLGSLVDAPVRALLDGPLAPLRNVHKVDPLVRLPLALGAGHAVVVLARALPATAGDGARRLVVVAAAGVVLVAGAPLLTGDLRMPGYDALPDAWAQASAHLEEASPQGTRALVVPGSGFGLQTWGWTVDEPMQAVAATPWATRSQVPLVPGPTARFLDVVERRLASGEGSPALADLLARAGVSHVVLRRDLNPFVAATASPERTEVALVASPGIEKEASFGSSGFGEQALIDVFRVERDVTPVTVVEAGDLNEAAGTPDDVLTALEAEVLDPTRLVVGPPGQAQGGVDTDTDPATDPATAADQLVADGLRRVEREFGRVHDAVSQVMSADEPWRSTRASRDFAGPAGTRLATAEFDSGVRVTASTSEGYAEELGAVRPEFGPHAAFDGDLATEWHSGALRRPDRQWWQIDLPADLPETLGGQVMAVHLELGGSAARVTRMRVSFGSGGGPTTESTSVLGVPDDGLLLVPLPREPISSVRLAVVEATGPEAEVGRVMVREVVLPGVEPGRSTVLAGTLGPQTSLALRLDPPRRPCLDLGFGPLCDVSDARSGEDAGRLDRTVEVAEGGGWTASGRVVAVPGPASAGLLAPVDRRARARASSVLGGDPAVSGQFAVDGSPGTAWLTDPRVERASLSLRWSGGPRTVTGIRVVPAGGAAAAPTTAVVIAGGERRVVPLAYLQSFEPLRTSGFLRVLLLRPTSSLGVPMGVAEVEVAGLEGLEAAPDLEASTGAVCGLGPQVVVDDEVRDTAVSGTLDDVRLGRPLDWRVCDGPITLAPGRHRIVVEPTAQFQPVVLGLRPTATPTSKTTVTTRTVEIERWAAADRSVRVGPGEEAVLRVSENPNPGWEATLEGRRLAPVTVDGWQQGYRVPAGEGGVVSLRFAPDGTYRLGLLIGALLAGLLVLTALGGGLLERRRRPAGPVEGSAGPAVAAPTAAPRPLTLATGLVLLVAGGPVAAAGLAAASWRRRLGWAWAVGGGLVGLSAVLSVLSPGLARGAPGVGADAAAAAGVGLLVGAALLDGGDRAGGWRQATGRRLARAAAWLRARPTLLVGLALVGAQTALRAVVVSGSYFWQDDFLHLDLSRTLGLSFDYLVRDYSGHLEPGQYLVMWAIGRVGEGSWVPAVVTLVVLQAVASLLLLALLRSLFGSSPWVLVPFAAYLVTPLGLATATWLAAGLQAFPLQIAMLGAALGAVRYLATGRRRWAVLSVVAHALGLACWQKAGVVLPFLLALEVLVLAQGLPLRARGRRLWDRRWFWLGHAGLLAAYVAVYLSVTGSGDLGAPADRSLLATLHDMLVRTLLPGLFGLPWGQEGAGNTIYPDTPAVAQAVAAALLLGLVAASVVRSGRAAWAGWLLVVGYLAADVALVLLGRGAYLLLVARDPRYVTDALPVIVIGVCAAFAAGRPARRPARGPAGGPARGPDASRGPRARHLLPTLPWLLVLVVLTSGLVSTLRLAPTTQHPQSESYVRTLTQALVREPGAAVLLTPVPADVAVSVNAESLLRAVGREQRLDRPGAEPRLIGPGGDLVPARLAAPDVTAQGPTPGCGWSLGEQETSLTVLPPAEDPTARVLRLSYVAAESGVLLVEVDGQTQAVAHEAGLGEVYVVVGSSVGAVRARVEPEAEVAATDQLTDPATDRAAGRFCLAELQRGTAVPAG</sequence>
<feature type="transmembrane region" description="Helical" evidence="2">
    <location>
        <begin position="158"/>
        <end position="186"/>
    </location>
</feature>
<evidence type="ECO:0000313" key="5">
    <source>
        <dbReference type="Proteomes" id="UP001500621"/>
    </source>
</evidence>
<dbReference type="Proteomes" id="UP001500621">
    <property type="component" value="Unassembled WGS sequence"/>
</dbReference>
<evidence type="ECO:0000256" key="2">
    <source>
        <dbReference type="SAM" id="Phobius"/>
    </source>
</evidence>
<keyword evidence="2" id="KW-0812">Transmembrane</keyword>
<feature type="transmembrane region" description="Helical" evidence="2">
    <location>
        <begin position="1640"/>
        <end position="1659"/>
    </location>
</feature>
<feature type="transmembrane region" description="Helical" evidence="2">
    <location>
        <begin position="302"/>
        <end position="321"/>
    </location>
</feature>
<proteinExistence type="predicted"/>
<dbReference type="InterPro" id="IPR021798">
    <property type="entry name" value="AftD_N"/>
</dbReference>
<feature type="transmembrane region" description="Helical" evidence="2">
    <location>
        <begin position="1288"/>
        <end position="1306"/>
    </location>
</feature>
<feature type="transmembrane region" description="Helical" evidence="2">
    <location>
        <begin position="1263"/>
        <end position="1282"/>
    </location>
</feature>
<feature type="transmembrane region" description="Helical" evidence="2">
    <location>
        <begin position="93"/>
        <end position="114"/>
    </location>
</feature>
<keyword evidence="2" id="KW-0472">Membrane</keyword>
<feature type="compositionally biased region" description="Low complexity" evidence="1">
    <location>
        <begin position="1735"/>
        <end position="1744"/>
    </location>
</feature>
<organism evidence="4 5">
    <name type="scientific">Nocardioides nanhaiensis</name>
    <dbReference type="NCBI Taxonomy" id="1476871"/>
    <lineage>
        <taxon>Bacteria</taxon>
        <taxon>Bacillati</taxon>
        <taxon>Actinomycetota</taxon>
        <taxon>Actinomycetes</taxon>
        <taxon>Propionibacteriales</taxon>
        <taxon>Nocardioidaceae</taxon>
        <taxon>Nocardioides</taxon>
    </lineage>
</organism>